<evidence type="ECO:0000256" key="2">
    <source>
        <dbReference type="ARBA" id="ARBA00008874"/>
    </source>
</evidence>
<dbReference type="InterPro" id="IPR017441">
    <property type="entry name" value="Protein_kinase_ATP_BS"/>
</dbReference>
<evidence type="ECO:0000256" key="11">
    <source>
        <dbReference type="ARBA" id="ARBA00047899"/>
    </source>
</evidence>
<evidence type="ECO:0000256" key="3">
    <source>
        <dbReference type="ARBA" id="ARBA00012513"/>
    </source>
</evidence>
<dbReference type="PROSITE" id="PS00107">
    <property type="entry name" value="PROTEIN_KINASE_ATP"/>
    <property type="match status" value="1"/>
</dbReference>
<comment type="catalytic activity">
    <reaction evidence="11">
        <text>L-threonyl-[protein] + ATP = O-phospho-L-threonyl-[protein] + ADP + H(+)</text>
        <dbReference type="Rhea" id="RHEA:46608"/>
        <dbReference type="Rhea" id="RHEA-COMP:11060"/>
        <dbReference type="Rhea" id="RHEA-COMP:11605"/>
        <dbReference type="ChEBI" id="CHEBI:15378"/>
        <dbReference type="ChEBI" id="CHEBI:30013"/>
        <dbReference type="ChEBI" id="CHEBI:30616"/>
        <dbReference type="ChEBI" id="CHEBI:61977"/>
        <dbReference type="ChEBI" id="CHEBI:456216"/>
        <dbReference type="EC" id="2.7.11.1"/>
    </reaction>
</comment>
<dbReference type="CDD" id="cd01093">
    <property type="entry name" value="CRIB_PAK_like"/>
    <property type="match status" value="1"/>
</dbReference>
<dbReference type="EC" id="2.7.11.1" evidence="3"/>
<keyword evidence="7 13" id="KW-0547">Nucleotide-binding</keyword>
<dbReference type="PROSITE" id="PS50011">
    <property type="entry name" value="PROTEIN_KINASE_DOM"/>
    <property type="match status" value="1"/>
</dbReference>
<evidence type="ECO:0000256" key="5">
    <source>
        <dbReference type="ARBA" id="ARBA00022679"/>
    </source>
</evidence>
<comment type="cofactor">
    <cofactor evidence="1">
        <name>Mg(2+)</name>
        <dbReference type="ChEBI" id="CHEBI:18420"/>
    </cofactor>
</comment>
<dbReference type="GO" id="GO:0004674">
    <property type="term" value="F:protein serine/threonine kinase activity"/>
    <property type="evidence" value="ECO:0007669"/>
    <property type="project" value="UniProtKB-KW"/>
</dbReference>
<evidence type="ECO:0000259" key="16">
    <source>
        <dbReference type="PROSITE" id="PS50108"/>
    </source>
</evidence>
<gene>
    <name evidence="17" type="ORF">M0811_03388</name>
</gene>
<dbReference type="InterPro" id="IPR036936">
    <property type="entry name" value="CRIB_dom_sf"/>
</dbReference>
<dbReference type="GO" id="GO:0005524">
    <property type="term" value="F:ATP binding"/>
    <property type="evidence" value="ECO:0007669"/>
    <property type="project" value="UniProtKB-UniRule"/>
</dbReference>
<dbReference type="SUPFAM" id="SSF56112">
    <property type="entry name" value="Protein kinase-like (PK-like)"/>
    <property type="match status" value="1"/>
</dbReference>
<feature type="domain" description="CRIB" evidence="16">
    <location>
        <begin position="22"/>
        <end position="35"/>
    </location>
</feature>
<dbReference type="SMART" id="SM00285">
    <property type="entry name" value="PBD"/>
    <property type="match status" value="1"/>
</dbReference>
<evidence type="ECO:0000256" key="8">
    <source>
        <dbReference type="ARBA" id="ARBA00022777"/>
    </source>
</evidence>
<dbReference type="Gene3D" id="3.30.710.10">
    <property type="entry name" value="Potassium Channel Kv1.1, Chain A"/>
    <property type="match status" value="1"/>
</dbReference>
<dbReference type="Pfam" id="PF00069">
    <property type="entry name" value="Pkinase"/>
    <property type="match status" value="1"/>
</dbReference>
<organism evidence="17 18">
    <name type="scientific">Anaeramoeba ignava</name>
    <name type="common">Anaerobic marine amoeba</name>
    <dbReference type="NCBI Taxonomy" id="1746090"/>
    <lineage>
        <taxon>Eukaryota</taxon>
        <taxon>Metamonada</taxon>
        <taxon>Anaeramoebidae</taxon>
        <taxon>Anaeramoeba</taxon>
    </lineage>
</organism>
<evidence type="ECO:0000256" key="12">
    <source>
        <dbReference type="ARBA" id="ARBA00048679"/>
    </source>
</evidence>
<dbReference type="InterPro" id="IPR051931">
    <property type="entry name" value="PAK3-like"/>
</dbReference>
<feature type="binding site" evidence="13">
    <location>
        <position position="144"/>
    </location>
    <ligand>
        <name>ATP</name>
        <dbReference type="ChEBI" id="CHEBI:30616"/>
    </ligand>
</feature>
<name>A0A9Q0L5E0_ANAIG</name>
<comment type="catalytic activity">
    <reaction evidence="12">
        <text>L-seryl-[protein] + ATP = O-phospho-L-seryl-[protein] + ADP + H(+)</text>
        <dbReference type="Rhea" id="RHEA:17989"/>
        <dbReference type="Rhea" id="RHEA-COMP:9863"/>
        <dbReference type="Rhea" id="RHEA-COMP:11604"/>
        <dbReference type="ChEBI" id="CHEBI:15378"/>
        <dbReference type="ChEBI" id="CHEBI:29999"/>
        <dbReference type="ChEBI" id="CHEBI:30616"/>
        <dbReference type="ChEBI" id="CHEBI:83421"/>
        <dbReference type="ChEBI" id="CHEBI:456216"/>
        <dbReference type="EC" id="2.7.11.1"/>
    </reaction>
</comment>
<feature type="domain" description="Protein kinase" evidence="14">
    <location>
        <begin position="115"/>
        <end position="366"/>
    </location>
</feature>
<evidence type="ECO:0000256" key="13">
    <source>
        <dbReference type="PROSITE-ProRule" id="PRU10141"/>
    </source>
</evidence>
<dbReference type="GO" id="GO:0046872">
    <property type="term" value="F:metal ion binding"/>
    <property type="evidence" value="ECO:0007669"/>
    <property type="project" value="UniProtKB-KW"/>
</dbReference>
<dbReference type="Gene3D" id="3.30.200.20">
    <property type="entry name" value="Phosphorylase Kinase, domain 1"/>
    <property type="match status" value="1"/>
</dbReference>
<dbReference type="SMART" id="SM00220">
    <property type="entry name" value="S_TKc"/>
    <property type="match status" value="1"/>
</dbReference>
<dbReference type="PROSITE" id="PS50108">
    <property type="entry name" value="CRIB"/>
    <property type="match status" value="1"/>
</dbReference>
<evidence type="ECO:0000256" key="10">
    <source>
        <dbReference type="ARBA" id="ARBA00022842"/>
    </source>
</evidence>
<dbReference type="OrthoDB" id="2914378at2759"/>
<dbReference type="InterPro" id="IPR000719">
    <property type="entry name" value="Prot_kinase_dom"/>
</dbReference>
<evidence type="ECO:0000256" key="4">
    <source>
        <dbReference type="ARBA" id="ARBA00022527"/>
    </source>
</evidence>
<comment type="similarity">
    <text evidence="2">Belongs to the protein kinase superfamily. STE Ser/Thr protein kinase family. STE20 subfamily.</text>
</comment>
<dbReference type="PANTHER" id="PTHR45832:SF22">
    <property type="entry name" value="SERINE_THREONINE-PROTEIN KINASE SAMKA-RELATED"/>
    <property type="match status" value="1"/>
</dbReference>
<feature type="domain" description="BTB" evidence="15">
    <location>
        <begin position="387"/>
        <end position="454"/>
    </location>
</feature>
<reference evidence="17" key="1">
    <citation type="submission" date="2022-10" db="EMBL/GenBank/DDBJ databases">
        <title>Novel sulphate-reducing endosymbionts in the free-living metamonad Anaeramoeba.</title>
        <authorList>
            <person name="Jerlstrom-Hultqvist J."/>
            <person name="Cepicka I."/>
            <person name="Gallot-Lavallee L."/>
            <person name="Salas-Leiva D."/>
            <person name="Curtis B.A."/>
            <person name="Zahonova K."/>
            <person name="Pipaliya S."/>
            <person name="Dacks J."/>
            <person name="Roger A.J."/>
        </authorList>
    </citation>
    <scope>NUCLEOTIDE SEQUENCE</scope>
    <source>
        <strain evidence="17">BMAN</strain>
    </source>
</reference>
<protein>
    <recommendedName>
        <fullName evidence="3">non-specific serine/threonine protein kinase</fullName>
        <ecNumber evidence="3">2.7.11.1</ecNumber>
    </recommendedName>
</protein>
<accession>A0A9Q0L5E0</accession>
<evidence type="ECO:0000256" key="7">
    <source>
        <dbReference type="ARBA" id="ARBA00022741"/>
    </source>
</evidence>
<sequence>MSQKKEKKRFAKFRKKKKDIVISRPYNVTHDIHVDFNSETGFTGLPKQWESLLKTSGITKEEVHQNPDAVLDILEFQNKPTMKGQQKQEAQPTNTTNVQRKLDTLISKEDPNQLFTGLTKIGEGSTGSVYVATHKATGKQVALKIMGEFIQQNMKVVENEIAMMRSSKHKNVVEYIGSYLTGDSLWVAMEYMDGGSLTEIVSICKMSEPQIAAVCKEILRALNYIHGLNRIHRDIKSDNVLLSTKGEVKLADFGYCAQLTEEVTKRNSVVGTPYWMAPELIRGQDYGVKVDIWSLGILMVEMAEGEPPYLDYPPLRALFLIATHGPPDLKEPNAWSSEFKDFMAKCLEKEVNSRATADQLLRHPFIRKACSLRGLIPNNENENENEKDFIIERKEKQYKFPKLILIMRSELYRGMFLSVTEDTSNKVTDYSELSNKSFQIFEYWIYSNQIKDEIQITKEIIKEIKIGIDYFQLNQTNPNLLDLLIKKFNNQN</sequence>
<dbReference type="PROSITE" id="PS50097">
    <property type="entry name" value="BTB"/>
    <property type="match status" value="1"/>
</dbReference>
<dbReference type="FunFam" id="1.10.510.10:FF:000768">
    <property type="entry name" value="Non-specific serine/threonine protein kinase"/>
    <property type="match status" value="1"/>
</dbReference>
<keyword evidence="5" id="KW-0808">Transferase</keyword>
<keyword evidence="18" id="KW-1185">Reference proteome</keyword>
<evidence type="ECO:0000259" key="15">
    <source>
        <dbReference type="PROSITE" id="PS50097"/>
    </source>
</evidence>
<keyword evidence="9 13" id="KW-0067">ATP-binding</keyword>
<dbReference type="CDD" id="cd06614">
    <property type="entry name" value="STKc_PAK"/>
    <property type="match status" value="1"/>
</dbReference>
<keyword evidence="8 17" id="KW-0418">Kinase</keyword>
<evidence type="ECO:0000313" key="18">
    <source>
        <dbReference type="Proteomes" id="UP001149090"/>
    </source>
</evidence>
<dbReference type="EMBL" id="JAPDFW010000147">
    <property type="protein sequence ID" value="KAJ5066055.1"/>
    <property type="molecule type" value="Genomic_DNA"/>
</dbReference>
<keyword evidence="10" id="KW-0460">Magnesium</keyword>
<dbReference type="InterPro" id="IPR011333">
    <property type="entry name" value="SKP1/BTB/POZ_sf"/>
</dbReference>
<dbReference type="InterPro" id="IPR000210">
    <property type="entry name" value="BTB/POZ_dom"/>
</dbReference>
<comment type="caution">
    <text evidence="17">The sequence shown here is derived from an EMBL/GenBank/DDBJ whole genome shotgun (WGS) entry which is preliminary data.</text>
</comment>
<dbReference type="Gene3D" id="1.10.510.10">
    <property type="entry name" value="Transferase(Phosphotransferase) domain 1"/>
    <property type="match status" value="1"/>
</dbReference>
<dbReference type="InterPro" id="IPR011009">
    <property type="entry name" value="Kinase-like_dom_sf"/>
</dbReference>
<dbReference type="InterPro" id="IPR000095">
    <property type="entry name" value="CRIB_dom"/>
</dbReference>
<evidence type="ECO:0000313" key="17">
    <source>
        <dbReference type="EMBL" id="KAJ5066055.1"/>
    </source>
</evidence>
<dbReference type="OMA" id="YMDFPPL"/>
<dbReference type="Gene3D" id="3.90.810.10">
    <property type="entry name" value="CRIB domain"/>
    <property type="match status" value="1"/>
</dbReference>
<dbReference type="Pfam" id="PF00651">
    <property type="entry name" value="BTB"/>
    <property type="match status" value="1"/>
</dbReference>
<dbReference type="Proteomes" id="UP001149090">
    <property type="component" value="Unassembled WGS sequence"/>
</dbReference>
<dbReference type="AlphaFoldDB" id="A0A9Q0L5E0"/>
<keyword evidence="6" id="KW-0479">Metal-binding</keyword>
<evidence type="ECO:0000256" key="9">
    <source>
        <dbReference type="ARBA" id="ARBA00022840"/>
    </source>
</evidence>
<evidence type="ECO:0000259" key="14">
    <source>
        <dbReference type="PROSITE" id="PS50011"/>
    </source>
</evidence>
<dbReference type="InterPro" id="IPR033923">
    <property type="entry name" value="PAK_BD"/>
</dbReference>
<evidence type="ECO:0000256" key="6">
    <source>
        <dbReference type="ARBA" id="ARBA00022723"/>
    </source>
</evidence>
<keyword evidence="4 17" id="KW-0723">Serine/threonine-protein kinase</keyword>
<evidence type="ECO:0000256" key="1">
    <source>
        <dbReference type="ARBA" id="ARBA00001946"/>
    </source>
</evidence>
<dbReference type="Pfam" id="PF00786">
    <property type="entry name" value="PBD"/>
    <property type="match status" value="1"/>
</dbReference>
<dbReference type="FunFam" id="3.90.810.10:FF:000005">
    <property type="entry name" value="Non-specific serine/threonine protein kinase"/>
    <property type="match status" value="1"/>
</dbReference>
<dbReference type="PANTHER" id="PTHR45832">
    <property type="entry name" value="SERINE/THREONINE-PROTEIN KINASE SAMKA-RELATED-RELATED"/>
    <property type="match status" value="1"/>
</dbReference>
<proteinExistence type="inferred from homology"/>